<dbReference type="STRING" id="158189.SpiBuddy_3010"/>
<dbReference type="Proteomes" id="UP000008466">
    <property type="component" value="Chromosome"/>
</dbReference>
<protein>
    <submittedName>
        <fullName evidence="10">Tagaturonate reductase</fullName>
        <ecNumber evidence="10">1.1.1.58</ecNumber>
    </submittedName>
</protein>
<comment type="subcellular location">
    <subcellularLocation>
        <location evidence="1">Membrane</location>
        <topology evidence="1">Multi-pass membrane protein</topology>
    </subcellularLocation>
</comment>
<keyword evidence="11" id="KW-1185">Reference proteome</keyword>
<dbReference type="Gene3D" id="1.10.1040.10">
    <property type="entry name" value="N-(1-d-carboxylethyl)-l-norvaline Dehydrogenase, domain 2"/>
    <property type="match status" value="1"/>
</dbReference>
<dbReference type="GO" id="GO:0019592">
    <property type="term" value="P:mannitol catabolic process"/>
    <property type="evidence" value="ECO:0007669"/>
    <property type="project" value="TreeGrafter"/>
</dbReference>
<dbReference type="Pfam" id="PF01232">
    <property type="entry name" value="Mannitol_dh"/>
    <property type="match status" value="1"/>
</dbReference>
<feature type="transmembrane region" description="Helical" evidence="7">
    <location>
        <begin position="158"/>
        <end position="178"/>
    </location>
</feature>
<dbReference type="InterPro" id="IPR036291">
    <property type="entry name" value="NAD(P)-bd_dom_sf"/>
</dbReference>
<evidence type="ECO:0000256" key="3">
    <source>
        <dbReference type="ARBA" id="ARBA00022989"/>
    </source>
</evidence>
<dbReference type="eggNOG" id="COG0385">
    <property type="taxonomic scope" value="Bacteria"/>
</dbReference>
<evidence type="ECO:0000256" key="2">
    <source>
        <dbReference type="ARBA" id="ARBA00022692"/>
    </source>
</evidence>
<feature type="transmembrane region" description="Helical" evidence="7">
    <location>
        <begin position="35"/>
        <end position="52"/>
    </location>
</feature>
<feature type="transmembrane region" description="Helical" evidence="7">
    <location>
        <begin position="220"/>
        <end position="240"/>
    </location>
</feature>
<keyword evidence="4 10" id="KW-0560">Oxidoreductase</keyword>
<keyword evidence="6 7" id="KW-0472">Membrane</keyword>
<sequence length="816" mass="90117">MNFHLDRIMPLLTPSGVVLGLLLGSWVAWMKPSVTILFAVITFIGGLGINSNDFFKVVKKPKAILVFVIGANLVMPLLTYAVASVVFKDQQEIATGLILLMSIPTAITGYIWSGIYKGNGALSLTLILVSTLLAPILTPYTVSLLANTSVRIDTAGMMASLVLMVVIPSVAGILINNLTKGKVNDHITPCLKPFSKIGLFIIIIINTAQVSDRLLANASWAYLPIALTCAFLAVIGYPISHTLGRIAGLAEEESKSITFASSLRNISAALVLAIAYFPAETALPVIFGIVFQQSTCAVMAHVLYGRKKKYVTHQHSKGVNTMQPITSVHQSVARKEKVLQFGEGNFLRAFVDWMIDILNEKTDFNGNVVLVQPLDRGLRDMINAQNGLYTTVLRGVQNKKTVEEYRTINSVSRCLNPFMADDYQEYMKLASSEDLRFIVSNTTEAGISYHSGDTLADQPPLSFPAKVCAFLYKRYQAFEGALDKGLIVIPCELIDKNGDNLKNIVKQYATEWKLEEGFTTWLDEACDFCNSLVDRIVPGYPRAEAEAICTKLGYQDNLLDSAEIFHLWVIECHKNFHEDELPFNKAGLNVVWTDDMSFYRTRKVRILNGAHTMSVLAAYQAGHETVQDCIADKALLYPFMYKGIFEEIIPSMDGSKEELEAYAADVLERFENPYNPHQLLSISLNSVSKFKTRNLPSLLGYFTKQGKLPKRLVFSLSALISFYEGTDYEGSSLKGTRASETYLIQDSPEILAAFAALYAEKGNPKAKSQRLAKAVLSNTAWWSQDLTKVEGLEKAVAANLEAIWTVGMKQAVASLV</sequence>
<dbReference type="Pfam" id="PF01758">
    <property type="entry name" value="SBF"/>
    <property type="match status" value="1"/>
</dbReference>
<reference evidence="11" key="1">
    <citation type="submission" date="2011-02" db="EMBL/GenBank/DDBJ databases">
        <title>Complete sequence of Spirochaeta sp. Buddy.</title>
        <authorList>
            <person name="Lucas S."/>
            <person name="Copeland A."/>
            <person name="Lapidus A."/>
            <person name="Cheng J.-F."/>
            <person name="Goodwin L."/>
            <person name="Pitluck S."/>
            <person name="Zeytun A."/>
            <person name="Detter J.C."/>
            <person name="Han C."/>
            <person name="Tapia R."/>
            <person name="Land M."/>
            <person name="Hauser L."/>
            <person name="Kyrpides N."/>
            <person name="Ivanova N."/>
            <person name="Mikhailova N."/>
            <person name="Pagani I."/>
            <person name="Ritalahti K.M."/>
            <person name="Loeffler F.E."/>
            <person name="Woyke T."/>
        </authorList>
    </citation>
    <scope>NUCLEOTIDE SEQUENCE [LARGE SCALE GENOMIC DNA]</scope>
    <source>
        <strain evidence="11">ATCC BAA-1886 / DSM 22777 / Buddy</strain>
    </source>
</reference>
<evidence type="ECO:0000313" key="11">
    <source>
        <dbReference type="Proteomes" id="UP000008466"/>
    </source>
</evidence>
<dbReference type="Gene3D" id="3.40.50.720">
    <property type="entry name" value="NAD(P)-binding Rossmann-like Domain"/>
    <property type="match status" value="1"/>
</dbReference>
<dbReference type="InterPro" id="IPR013118">
    <property type="entry name" value="Mannitol_DH_C"/>
</dbReference>
<dbReference type="InterPro" id="IPR008927">
    <property type="entry name" value="6-PGluconate_DH-like_C_sf"/>
</dbReference>
<evidence type="ECO:0000256" key="1">
    <source>
        <dbReference type="ARBA" id="ARBA00004141"/>
    </source>
</evidence>
<dbReference type="InterPro" id="IPR002657">
    <property type="entry name" value="BilAc:Na_symport/Acr3"/>
</dbReference>
<dbReference type="GO" id="GO:0009026">
    <property type="term" value="F:tagaturonate reductase activity"/>
    <property type="evidence" value="ECO:0007669"/>
    <property type="project" value="UniProtKB-EC"/>
</dbReference>
<feature type="domain" description="Mannitol dehydrogenase C-terminal" evidence="9">
    <location>
        <begin position="596"/>
        <end position="804"/>
    </location>
</feature>
<feature type="transmembrane region" description="Helical" evidence="7">
    <location>
        <begin position="93"/>
        <end position="112"/>
    </location>
</feature>
<evidence type="ECO:0000259" key="9">
    <source>
        <dbReference type="Pfam" id="PF08125"/>
    </source>
</evidence>
<dbReference type="Pfam" id="PF08125">
    <property type="entry name" value="Mannitol_dh_C"/>
    <property type="match status" value="1"/>
</dbReference>
<dbReference type="AlphaFoldDB" id="F0RZR5"/>
<evidence type="ECO:0000256" key="4">
    <source>
        <dbReference type="ARBA" id="ARBA00023002"/>
    </source>
</evidence>
<name>F0RZR5_SPHGB</name>
<dbReference type="Gene3D" id="1.20.1530.20">
    <property type="match status" value="1"/>
</dbReference>
<proteinExistence type="predicted"/>
<dbReference type="GO" id="GO:0016020">
    <property type="term" value="C:membrane"/>
    <property type="evidence" value="ECO:0007669"/>
    <property type="project" value="UniProtKB-SubCell"/>
</dbReference>
<keyword evidence="3 7" id="KW-1133">Transmembrane helix</keyword>
<dbReference type="SUPFAM" id="SSF51735">
    <property type="entry name" value="NAD(P)-binding Rossmann-fold domains"/>
    <property type="match status" value="1"/>
</dbReference>
<organism evidence="10 11">
    <name type="scientific">Sphaerochaeta globosa (strain ATCC BAA-1886 / DSM 22777 / Buddy)</name>
    <name type="common">Spirochaeta sp. (strain Buddy)</name>
    <dbReference type="NCBI Taxonomy" id="158189"/>
    <lineage>
        <taxon>Bacteria</taxon>
        <taxon>Pseudomonadati</taxon>
        <taxon>Spirochaetota</taxon>
        <taxon>Spirochaetia</taxon>
        <taxon>Spirochaetales</taxon>
        <taxon>Sphaerochaetaceae</taxon>
        <taxon>Sphaerochaeta</taxon>
    </lineage>
</organism>
<feature type="transmembrane region" description="Helical" evidence="7">
    <location>
        <begin position="190"/>
        <end position="208"/>
    </location>
</feature>
<evidence type="ECO:0000256" key="6">
    <source>
        <dbReference type="ARBA" id="ARBA00023136"/>
    </source>
</evidence>
<dbReference type="PANTHER" id="PTHR30524">
    <property type="entry name" value="MANNITOL-1-PHOSPHATE 5-DEHYDROGENASE"/>
    <property type="match status" value="1"/>
</dbReference>
<dbReference type="EC" id="1.1.1.58" evidence="10"/>
<evidence type="ECO:0000256" key="5">
    <source>
        <dbReference type="ARBA" id="ARBA00023027"/>
    </source>
</evidence>
<dbReference type="InterPro" id="IPR000669">
    <property type="entry name" value="Mannitol_DH"/>
</dbReference>
<dbReference type="KEGG" id="sbu:SpiBuddy_3010"/>
<dbReference type="InterPro" id="IPR013328">
    <property type="entry name" value="6PGD_dom2"/>
</dbReference>
<keyword evidence="5" id="KW-0520">NAD</keyword>
<dbReference type="NCBIfam" id="NF002969">
    <property type="entry name" value="PRK03643.1"/>
    <property type="match status" value="1"/>
</dbReference>
<feature type="domain" description="Mannitol dehydrogenase N-terminal" evidence="8">
    <location>
        <begin position="337"/>
        <end position="579"/>
    </location>
</feature>
<feature type="transmembrane region" description="Helical" evidence="7">
    <location>
        <begin position="64"/>
        <end position="87"/>
    </location>
</feature>
<feature type="transmembrane region" description="Helical" evidence="7">
    <location>
        <begin position="12"/>
        <end position="29"/>
    </location>
</feature>
<dbReference type="EMBL" id="CP002541">
    <property type="protein sequence ID" value="ADY14816.1"/>
    <property type="molecule type" value="Genomic_DNA"/>
</dbReference>
<evidence type="ECO:0000256" key="7">
    <source>
        <dbReference type="SAM" id="Phobius"/>
    </source>
</evidence>
<evidence type="ECO:0000313" key="10">
    <source>
        <dbReference type="EMBL" id="ADY14816.1"/>
    </source>
</evidence>
<dbReference type="InterPro" id="IPR013131">
    <property type="entry name" value="Mannitol_DH_N"/>
</dbReference>
<dbReference type="GO" id="GO:0005829">
    <property type="term" value="C:cytosol"/>
    <property type="evidence" value="ECO:0007669"/>
    <property type="project" value="TreeGrafter"/>
</dbReference>
<evidence type="ECO:0000259" key="8">
    <source>
        <dbReference type="Pfam" id="PF01232"/>
    </source>
</evidence>
<dbReference type="InterPro" id="IPR038770">
    <property type="entry name" value="Na+/solute_symporter_sf"/>
</dbReference>
<dbReference type="PANTHER" id="PTHR30524:SF0">
    <property type="entry name" value="ALTRONATE OXIDOREDUCTASE-RELATED"/>
    <property type="match status" value="1"/>
</dbReference>
<dbReference type="GO" id="GO:0019698">
    <property type="term" value="P:D-galacturonate catabolic process"/>
    <property type="evidence" value="ECO:0007669"/>
    <property type="project" value="TreeGrafter"/>
</dbReference>
<gene>
    <name evidence="10" type="ordered locus">SpiBuddy_3010</name>
</gene>
<feature type="transmembrane region" description="Helical" evidence="7">
    <location>
        <begin position="124"/>
        <end position="146"/>
    </location>
</feature>
<dbReference type="eggNOG" id="COG0246">
    <property type="taxonomic scope" value="Bacteria"/>
</dbReference>
<accession>F0RZR5</accession>
<dbReference type="HOGENOM" id="CLU_346097_0_0_12"/>
<dbReference type="GO" id="GO:0008926">
    <property type="term" value="F:mannitol-1-phosphate 5-dehydrogenase activity"/>
    <property type="evidence" value="ECO:0007669"/>
    <property type="project" value="TreeGrafter"/>
</dbReference>
<keyword evidence="2 7" id="KW-0812">Transmembrane</keyword>
<dbReference type="SUPFAM" id="SSF48179">
    <property type="entry name" value="6-phosphogluconate dehydrogenase C-terminal domain-like"/>
    <property type="match status" value="1"/>
</dbReference>
<dbReference type="PRINTS" id="PR00084">
    <property type="entry name" value="MTLDHDRGNASE"/>
</dbReference>